<proteinExistence type="predicted"/>
<evidence type="ECO:0000313" key="2">
    <source>
        <dbReference type="Proteomes" id="UP000270924"/>
    </source>
</evidence>
<sequence>EISDGSDSEYEALLKLDVDQDISEVASVVTGSNSDMPSVSGTDFTAKRGKLSQIYSCSIVGCNFTTSTLADLDVHLGEHELLDEEQIQYEIFGQVENPYGNGEAVEIIDDVSLSHPFRKRQKMISSDDHLLLAADDNEVECIEDCLEKSDLPTDVPSDEGIQRNPEDLRASVRRHLQDIERSLENIGVMQLLEIDGYLVRIQQRLCDIQSSNIRQKIIVSFGSSAILNTFMGDTMRYLCAVSLCFQSLINFTRNFLVLTF</sequence>
<name>A0A3P7DDG8_WUCBA</name>
<keyword evidence="2" id="KW-1185">Reference proteome</keyword>
<gene>
    <name evidence="1" type="ORF">WBA_LOCUS609</name>
</gene>
<organism evidence="1 2">
    <name type="scientific">Wuchereria bancrofti</name>
    <dbReference type="NCBI Taxonomy" id="6293"/>
    <lineage>
        <taxon>Eukaryota</taxon>
        <taxon>Metazoa</taxon>
        <taxon>Ecdysozoa</taxon>
        <taxon>Nematoda</taxon>
        <taxon>Chromadorea</taxon>
        <taxon>Rhabditida</taxon>
        <taxon>Spirurina</taxon>
        <taxon>Spiruromorpha</taxon>
        <taxon>Filarioidea</taxon>
        <taxon>Onchocercidae</taxon>
        <taxon>Wuchereria</taxon>
    </lineage>
</organism>
<dbReference type="AlphaFoldDB" id="A0A3P7DDG8"/>
<evidence type="ECO:0000313" key="1">
    <source>
        <dbReference type="EMBL" id="VDM07223.1"/>
    </source>
</evidence>
<dbReference type="InParanoid" id="A0A3P7DDG8"/>
<protein>
    <submittedName>
        <fullName evidence="1">Uncharacterized protein</fullName>
    </submittedName>
</protein>
<reference evidence="1 2" key="1">
    <citation type="submission" date="2018-11" db="EMBL/GenBank/DDBJ databases">
        <authorList>
            <consortium name="Pathogen Informatics"/>
        </authorList>
    </citation>
    <scope>NUCLEOTIDE SEQUENCE [LARGE SCALE GENOMIC DNA]</scope>
</reference>
<dbReference type="EMBL" id="UYWW01000090">
    <property type="protein sequence ID" value="VDM07223.1"/>
    <property type="molecule type" value="Genomic_DNA"/>
</dbReference>
<accession>A0A3P7DDG8</accession>
<dbReference type="Proteomes" id="UP000270924">
    <property type="component" value="Unassembled WGS sequence"/>
</dbReference>
<feature type="non-terminal residue" evidence="1">
    <location>
        <position position="1"/>
    </location>
</feature>